<dbReference type="RefSeq" id="XP_002784608.1">
    <property type="nucleotide sequence ID" value="XM_002784562.1"/>
</dbReference>
<gene>
    <name evidence="1" type="ORF">Pmar_PMAR021000</name>
</gene>
<dbReference type="Proteomes" id="UP000007800">
    <property type="component" value="Unassembled WGS sequence"/>
</dbReference>
<dbReference type="EMBL" id="GG672918">
    <property type="protein sequence ID" value="EER16404.1"/>
    <property type="molecule type" value="Genomic_DNA"/>
</dbReference>
<dbReference type="OrthoDB" id="6116350at2759"/>
<sequence length="416" mass="46411">MDALAILCSGREDLWPHFLQPVTFAHNTNPGNGRLFSPYFITHGGRNPPTLPDLLLKSRTNSSCEPPDLEIDSMAVDMVESMKTAHVCVRLALQDTRLKAKNKYDKNRSVPDFVEGDFVGLRAPPRRSKLSLKWRGPYIVSDPCNNTVFLKSVPHGPPTTGTRVNVDRLIHLNLSGDLDSTTVERSVIDNQHGLVNFPAISEAGNIIDDPPIPVPTVPVQLKKSLIPSTGESNVSNIVDAQEGEVVEISRGVPDPQRTFALVDRSFKEDFVGIGTTRKDREMITALFDACPAQVGLSPRRAVELIMNYPGYRRGYLKNVAHHTISLTVDRYGWLQRVHTRLYFIEDALGVGYVVGELLRSSVTGEKKHLVRFYQVVRPGSDVICEEMSPPDWILDSEIIFPLSITEERLPHGHLRL</sequence>
<name>C5KG48_PERM5</name>
<protein>
    <submittedName>
        <fullName evidence="1">Uncharacterized protein</fullName>
    </submittedName>
</protein>
<evidence type="ECO:0000313" key="2">
    <source>
        <dbReference type="Proteomes" id="UP000007800"/>
    </source>
</evidence>
<evidence type="ECO:0000313" key="1">
    <source>
        <dbReference type="EMBL" id="EER16404.1"/>
    </source>
</evidence>
<dbReference type="GeneID" id="9063479"/>
<organism evidence="2">
    <name type="scientific">Perkinsus marinus (strain ATCC 50983 / TXsc)</name>
    <dbReference type="NCBI Taxonomy" id="423536"/>
    <lineage>
        <taxon>Eukaryota</taxon>
        <taxon>Sar</taxon>
        <taxon>Alveolata</taxon>
        <taxon>Perkinsozoa</taxon>
        <taxon>Perkinsea</taxon>
        <taxon>Perkinsida</taxon>
        <taxon>Perkinsidae</taxon>
        <taxon>Perkinsus</taxon>
    </lineage>
</organism>
<proteinExistence type="predicted"/>
<dbReference type="InParanoid" id="C5KG48"/>
<dbReference type="AlphaFoldDB" id="C5KG48"/>
<reference evidence="1 2" key="1">
    <citation type="submission" date="2008-07" db="EMBL/GenBank/DDBJ databases">
        <authorList>
            <person name="El-Sayed N."/>
            <person name="Caler E."/>
            <person name="Inman J."/>
            <person name="Amedeo P."/>
            <person name="Hass B."/>
            <person name="Wortman J."/>
        </authorList>
    </citation>
    <scope>NUCLEOTIDE SEQUENCE [LARGE SCALE GENOMIC DNA]</scope>
    <source>
        <strain evidence="2">ATCC 50983 / TXsc</strain>
    </source>
</reference>
<accession>C5KG48</accession>
<dbReference type="OMA" id="YPGYRRG"/>
<keyword evidence="2" id="KW-1185">Reference proteome</keyword>